<dbReference type="EMBL" id="CP021130">
    <property type="protein sequence ID" value="AWR86736.1"/>
    <property type="molecule type" value="Genomic_DNA"/>
</dbReference>
<accession>A0ABM6WI29</accession>
<sequence length="166" mass="18291">MDKLLKRFQSSLELSPECDSRCNSYGRYGNRFNPHSSFRPSATQAVVWLLLGGVLFQSSLELSPECDKTKGLAKMAKLKFQSSLELSPECDKTKGLAKMAKLKFQSSLELSPECDRPIASTGIQALRFQSSLELSPECDIWQRLAGAVLAKCFNPHSSSRPSATGL</sequence>
<dbReference type="Proteomes" id="UP000263013">
    <property type="component" value="Chromosome"/>
</dbReference>
<evidence type="ECO:0000313" key="2">
    <source>
        <dbReference type="Proteomes" id="UP000263013"/>
    </source>
</evidence>
<keyword evidence="2" id="KW-1185">Reference proteome</keyword>
<organism evidence="1 2">
    <name type="scientific">Meiothermus taiwanensis WR-220</name>
    <dbReference type="NCBI Taxonomy" id="1339250"/>
    <lineage>
        <taxon>Bacteria</taxon>
        <taxon>Thermotogati</taxon>
        <taxon>Deinococcota</taxon>
        <taxon>Deinococci</taxon>
        <taxon>Thermales</taxon>
        <taxon>Thermaceae</taxon>
        <taxon>Meiothermus</taxon>
    </lineage>
</organism>
<reference evidence="1 2" key="1">
    <citation type="submission" date="2017-05" db="EMBL/GenBank/DDBJ databases">
        <title>Complete genome sequence of Meiothermus taiwanensis WR-220.</title>
        <authorList>
            <person name="Wu W.-L."/>
            <person name="Lo W.-S."/>
            <person name="Kuo C.-H."/>
            <person name="Wu S.-H."/>
        </authorList>
    </citation>
    <scope>NUCLEOTIDE SEQUENCE [LARGE SCALE GENOMIC DNA]</scope>
    <source>
        <strain evidence="1 2">WR-220</strain>
    </source>
</reference>
<name>A0ABM6WI29_9DEIN</name>
<gene>
    <name evidence="1" type="ORF">Mtai_v1c14940</name>
</gene>
<evidence type="ECO:0000313" key="1">
    <source>
        <dbReference type="EMBL" id="AWR86736.1"/>
    </source>
</evidence>
<protein>
    <submittedName>
        <fullName evidence="1">Uncharacterized protein</fullName>
    </submittedName>
</protein>
<proteinExistence type="predicted"/>